<dbReference type="GeneID" id="83686960"/>
<dbReference type="Pfam" id="PF24954">
    <property type="entry name" value="DUF7763"/>
    <property type="match status" value="1"/>
</dbReference>
<dbReference type="InterPro" id="IPR056665">
    <property type="entry name" value="DUF7763"/>
</dbReference>
<dbReference type="HOGENOM" id="CLU_2620513_0_0_9"/>
<dbReference type="InterPro" id="IPR049854">
    <property type="entry name" value="SigmaX_act_ComW"/>
</dbReference>
<organism evidence="2 3">
    <name type="scientific">Streptococcus infantis ATCC 700779</name>
    <dbReference type="NCBI Taxonomy" id="889204"/>
    <lineage>
        <taxon>Bacteria</taxon>
        <taxon>Bacillati</taxon>
        <taxon>Bacillota</taxon>
        <taxon>Bacilli</taxon>
        <taxon>Lactobacillales</taxon>
        <taxon>Streptococcaceae</taxon>
        <taxon>Streptococcus</taxon>
    </lineage>
</organism>
<dbReference type="Proteomes" id="UP000002815">
    <property type="component" value="Unassembled WGS sequence"/>
</dbReference>
<name>E8K1Y1_9STRE</name>
<dbReference type="NCBIfam" id="NF038388">
    <property type="entry name" value="sigmaX_act_ComW"/>
    <property type="match status" value="1"/>
</dbReference>
<accession>E8K1Y1</accession>
<dbReference type="EMBL" id="AEVD01000012">
    <property type="protein sequence ID" value="EFX36115.1"/>
    <property type="molecule type" value="Genomic_DNA"/>
</dbReference>
<evidence type="ECO:0000259" key="1">
    <source>
        <dbReference type="Pfam" id="PF24954"/>
    </source>
</evidence>
<comment type="caution">
    <text evidence="2">The sequence shown here is derived from an EMBL/GenBank/DDBJ whole genome shotgun (WGS) entry which is preliminary data.</text>
</comment>
<reference evidence="2 3" key="1">
    <citation type="submission" date="2010-12" db="EMBL/GenBank/DDBJ databases">
        <authorList>
            <person name="Muzny D."/>
            <person name="Qin X."/>
            <person name="Deng J."/>
            <person name="Jiang H."/>
            <person name="Liu Y."/>
            <person name="Qu J."/>
            <person name="Song X.-Z."/>
            <person name="Zhang L."/>
            <person name="Thornton R."/>
            <person name="Coyle M."/>
            <person name="Francisco L."/>
            <person name="Jackson L."/>
            <person name="Javaid M."/>
            <person name="Korchina V."/>
            <person name="Kovar C."/>
            <person name="Mata R."/>
            <person name="Mathew T."/>
            <person name="Ngo R."/>
            <person name="Nguyen L."/>
            <person name="Nguyen N."/>
            <person name="Okwuonu G."/>
            <person name="Ongeri F."/>
            <person name="Pham C."/>
            <person name="Simmons D."/>
            <person name="Wilczek-Boney K."/>
            <person name="Hale W."/>
            <person name="Jakkamsetti A."/>
            <person name="Pham P."/>
            <person name="Ruth R."/>
            <person name="San Lucas F."/>
            <person name="Warren J."/>
            <person name="Zhang J."/>
            <person name="Zhao Z."/>
            <person name="Zhou C."/>
            <person name="Zhu D."/>
            <person name="Lee S."/>
            <person name="Bess C."/>
            <person name="Blankenburg K."/>
            <person name="Forbes L."/>
            <person name="Fu Q."/>
            <person name="Gubbala S."/>
            <person name="Hirani K."/>
            <person name="Jayaseelan J.C."/>
            <person name="Lara F."/>
            <person name="Munidasa M."/>
            <person name="Palculict T."/>
            <person name="Patil S."/>
            <person name="Pu L.-L."/>
            <person name="Saada N."/>
            <person name="Tang L."/>
            <person name="Weissenberger G."/>
            <person name="Zhu Y."/>
            <person name="Hemphill L."/>
            <person name="Shang Y."/>
            <person name="Youmans B."/>
            <person name="Ayvaz T."/>
            <person name="Ross M."/>
            <person name="Santibanez J."/>
            <person name="Aqrawi P."/>
            <person name="Gross S."/>
            <person name="Joshi V."/>
            <person name="Fowler G."/>
            <person name="Nazareth L."/>
            <person name="Reid J."/>
            <person name="Worley K."/>
            <person name="Petrosino J."/>
            <person name="Highlander S."/>
            <person name="Gibbs R."/>
        </authorList>
    </citation>
    <scope>NUCLEOTIDE SEQUENCE [LARGE SCALE GENOMIC DNA]</scope>
    <source>
        <strain evidence="2 3">ATCC 700779</strain>
    </source>
</reference>
<proteinExistence type="predicted"/>
<gene>
    <name evidence="2" type="ORF">HMPREF9423_1494</name>
</gene>
<protein>
    <recommendedName>
        <fullName evidence="1">DUF7763 domain-containing protein</fullName>
    </recommendedName>
</protein>
<dbReference type="AlphaFoldDB" id="E8K1Y1"/>
<dbReference type="RefSeq" id="WP_006149115.1">
    <property type="nucleotide sequence ID" value="NZ_AJTA01000009.1"/>
</dbReference>
<feature type="domain" description="DUF7763" evidence="1">
    <location>
        <begin position="1"/>
        <end position="76"/>
    </location>
</feature>
<evidence type="ECO:0000313" key="3">
    <source>
        <dbReference type="Proteomes" id="UP000002815"/>
    </source>
</evidence>
<keyword evidence="3" id="KW-1185">Reference proteome</keyword>
<sequence>MLQKYYDRSLVFLKQIENEYSILFQSTDEWELLHLKFLLYYLIRFKIKNEKDFLLCHFRAAYRIYLNYLLGQNLNYSF</sequence>
<evidence type="ECO:0000313" key="2">
    <source>
        <dbReference type="EMBL" id="EFX36115.1"/>
    </source>
</evidence>